<dbReference type="InterPro" id="IPR036388">
    <property type="entry name" value="WH-like_DNA-bd_sf"/>
</dbReference>
<dbReference type="Proteomes" id="UP000438448">
    <property type="component" value="Unassembled WGS sequence"/>
</dbReference>
<organism evidence="1 2">
    <name type="scientific">Nocardia macrotermitis</name>
    <dbReference type="NCBI Taxonomy" id="2585198"/>
    <lineage>
        <taxon>Bacteria</taxon>
        <taxon>Bacillati</taxon>
        <taxon>Actinomycetota</taxon>
        <taxon>Actinomycetes</taxon>
        <taxon>Mycobacteriales</taxon>
        <taxon>Nocardiaceae</taxon>
        <taxon>Nocardia</taxon>
    </lineage>
</organism>
<sequence>MVAPQKCSEGELKARAARLSREVDPQSTIGKLAEQLGVCHEGVRNLIRYADADVREREDRPTTSGEVY</sequence>
<comment type="caution">
    <text evidence="1">The sequence shown here is derived from an EMBL/GenBank/DDBJ whole genome shotgun (WGS) entry which is preliminary data.</text>
</comment>
<evidence type="ECO:0008006" key="3">
    <source>
        <dbReference type="Google" id="ProtNLM"/>
    </source>
</evidence>
<dbReference type="Gene3D" id="1.10.10.10">
    <property type="entry name" value="Winged helix-like DNA-binding domain superfamily/Winged helix DNA-binding domain"/>
    <property type="match status" value="1"/>
</dbReference>
<gene>
    <name evidence="1" type="ORF">NRB20_20270</name>
</gene>
<evidence type="ECO:0000313" key="2">
    <source>
        <dbReference type="Proteomes" id="UP000438448"/>
    </source>
</evidence>
<name>A0A7K0CZN9_9NOCA</name>
<reference evidence="1 2" key="1">
    <citation type="submission" date="2019-10" db="EMBL/GenBank/DDBJ databases">
        <title>Nocardia macrotermitis sp. nov. and Nocardia aurantia sp. nov., isolated from the gut of fungus growing-termite Macrotermes natalensis.</title>
        <authorList>
            <person name="Benndorf R."/>
            <person name="Schwitalla J."/>
            <person name="Martin K."/>
            <person name="De Beer W."/>
            <person name="Kaster A.-K."/>
            <person name="Vollmers J."/>
            <person name="Poulsen M."/>
            <person name="Beemelmanns C."/>
        </authorList>
    </citation>
    <scope>NUCLEOTIDE SEQUENCE [LARGE SCALE GENOMIC DNA]</scope>
    <source>
        <strain evidence="1 2">RB20</strain>
    </source>
</reference>
<proteinExistence type="predicted"/>
<keyword evidence="2" id="KW-1185">Reference proteome</keyword>
<dbReference type="EMBL" id="WEGK01000003">
    <property type="protein sequence ID" value="MQY18943.1"/>
    <property type="molecule type" value="Genomic_DNA"/>
</dbReference>
<dbReference type="AlphaFoldDB" id="A0A7K0CZN9"/>
<accession>A0A7K0CZN9</accession>
<evidence type="ECO:0000313" key="1">
    <source>
        <dbReference type="EMBL" id="MQY18943.1"/>
    </source>
</evidence>
<protein>
    <recommendedName>
        <fullName evidence="3">Transposase</fullName>
    </recommendedName>
</protein>